<comment type="caution">
    <text evidence="1">The sequence shown here is derived from an EMBL/GenBank/DDBJ whole genome shotgun (WGS) entry which is preliminary data.</text>
</comment>
<gene>
    <name evidence="1" type="ORF">PPACK8108_LOCUS13375</name>
</gene>
<evidence type="ECO:0000313" key="2">
    <source>
        <dbReference type="Proteomes" id="UP001153365"/>
    </source>
</evidence>
<sequence length="72" mass="7972">MCIIKALLLIFSCSWLVVNLSIFFNCSISLSSSSSLNIVPSIILSNSLTSLFNELTSFDLFLLISSTFQFNL</sequence>
<organism evidence="1 2">
    <name type="scientific">Phakopsora pachyrhizi</name>
    <name type="common">Asian soybean rust disease fungus</name>
    <dbReference type="NCBI Taxonomy" id="170000"/>
    <lineage>
        <taxon>Eukaryota</taxon>
        <taxon>Fungi</taxon>
        <taxon>Dikarya</taxon>
        <taxon>Basidiomycota</taxon>
        <taxon>Pucciniomycotina</taxon>
        <taxon>Pucciniomycetes</taxon>
        <taxon>Pucciniales</taxon>
        <taxon>Phakopsoraceae</taxon>
        <taxon>Phakopsora</taxon>
    </lineage>
</organism>
<dbReference type="AlphaFoldDB" id="A0AAV0B6H5"/>
<proteinExistence type="predicted"/>
<evidence type="ECO:0000313" key="1">
    <source>
        <dbReference type="EMBL" id="CAH7680688.1"/>
    </source>
</evidence>
<name>A0AAV0B6H5_PHAPC</name>
<accession>A0AAV0B6H5</accession>
<keyword evidence="2" id="KW-1185">Reference proteome</keyword>
<evidence type="ECO:0008006" key="3">
    <source>
        <dbReference type="Google" id="ProtNLM"/>
    </source>
</evidence>
<protein>
    <recommendedName>
        <fullName evidence="3">Secreted protein</fullName>
    </recommendedName>
</protein>
<dbReference type="Proteomes" id="UP001153365">
    <property type="component" value="Unassembled WGS sequence"/>
</dbReference>
<reference evidence="1" key="1">
    <citation type="submission" date="2022-06" db="EMBL/GenBank/DDBJ databases">
        <authorList>
            <consortium name="SYNGENTA / RWTH Aachen University"/>
        </authorList>
    </citation>
    <scope>NUCLEOTIDE SEQUENCE</scope>
</reference>
<dbReference type="EMBL" id="CALTRL010003315">
    <property type="protein sequence ID" value="CAH7680688.1"/>
    <property type="molecule type" value="Genomic_DNA"/>
</dbReference>